<dbReference type="InterPro" id="IPR036420">
    <property type="entry name" value="BRCT_dom_sf"/>
</dbReference>
<reference evidence="10 11" key="1">
    <citation type="submission" date="2018-10" db="EMBL/GenBank/DDBJ databases">
        <title>Genome assembly for a Yunnan-Guizhou Plateau 3E fish, Anabarilius grahami (Regan), and its evolutionary and genetic applications.</title>
        <authorList>
            <person name="Jiang W."/>
        </authorList>
    </citation>
    <scope>NUCLEOTIDE SEQUENCE [LARGE SCALE GENOMIC DNA]</scope>
    <source>
        <strain evidence="10">AG-KIZ</strain>
        <tissue evidence="10">Muscle</tissue>
    </source>
</reference>
<dbReference type="InterPro" id="IPR053896">
    <property type="entry name" value="BTN3A2-like_Ig-C"/>
</dbReference>
<keyword evidence="3" id="KW-0472">Membrane</keyword>
<evidence type="ECO:0000256" key="2">
    <source>
        <dbReference type="ARBA" id="ARBA00022729"/>
    </source>
</evidence>
<dbReference type="OrthoDB" id="8901134at2759"/>
<dbReference type="Gene3D" id="2.60.40.10">
    <property type="entry name" value="Immunoglobulins"/>
    <property type="match status" value="2"/>
</dbReference>
<dbReference type="PROSITE" id="PS50172">
    <property type="entry name" value="BRCT"/>
    <property type="match status" value="1"/>
</dbReference>
<dbReference type="InterPro" id="IPR036179">
    <property type="entry name" value="Ig-like_dom_sf"/>
</dbReference>
<dbReference type="PANTHER" id="PTHR24100">
    <property type="entry name" value="BUTYROPHILIN"/>
    <property type="match status" value="1"/>
</dbReference>
<proteinExistence type="predicted"/>
<evidence type="ECO:0000256" key="6">
    <source>
        <dbReference type="ARBA" id="ARBA00023319"/>
    </source>
</evidence>
<feature type="domain" description="BRCT" evidence="8">
    <location>
        <begin position="1"/>
        <end position="92"/>
    </location>
</feature>
<dbReference type="Pfam" id="PF22705">
    <property type="entry name" value="C2-set_3"/>
    <property type="match status" value="1"/>
</dbReference>
<evidence type="ECO:0000256" key="5">
    <source>
        <dbReference type="ARBA" id="ARBA00023180"/>
    </source>
</evidence>
<dbReference type="SMART" id="SM00406">
    <property type="entry name" value="IGv"/>
    <property type="match status" value="1"/>
</dbReference>
<dbReference type="Pfam" id="PF07686">
    <property type="entry name" value="V-set"/>
    <property type="match status" value="1"/>
</dbReference>
<keyword evidence="5" id="KW-0325">Glycoprotein</keyword>
<dbReference type="GO" id="GO:0050863">
    <property type="term" value="P:regulation of T cell activation"/>
    <property type="evidence" value="ECO:0007669"/>
    <property type="project" value="UniProtKB-ARBA"/>
</dbReference>
<organism evidence="10 11">
    <name type="scientific">Anabarilius grahami</name>
    <name type="common">Kanglang fish</name>
    <name type="synonym">Barilius grahami</name>
    <dbReference type="NCBI Taxonomy" id="495550"/>
    <lineage>
        <taxon>Eukaryota</taxon>
        <taxon>Metazoa</taxon>
        <taxon>Chordata</taxon>
        <taxon>Craniata</taxon>
        <taxon>Vertebrata</taxon>
        <taxon>Euteleostomi</taxon>
        <taxon>Actinopterygii</taxon>
        <taxon>Neopterygii</taxon>
        <taxon>Teleostei</taxon>
        <taxon>Ostariophysi</taxon>
        <taxon>Cypriniformes</taxon>
        <taxon>Xenocyprididae</taxon>
        <taxon>Xenocypridinae</taxon>
        <taxon>Xenocypridinae incertae sedis</taxon>
        <taxon>Anabarilius</taxon>
    </lineage>
</organism>
<dbReference type="Pfam" id="PF00533">
    <property type="entry name" value="BRCT"/>
    <property type="match status" value="1"/>
</dbReference>
<evidence type="ECO:0000259" key="9">
    <source>
        <dbReference type="PROSITE" id="PS50835"/>
    </source>
</evidence>
<dbReference type="PANTHER" id="PTHR24100:SF0">
    <property type="entry name" value="V-SET DOMAIN-CONTAINING T-CELL ACTIVATION INHIBITOR 1"/>
    <property type="match status" value="1"/>
</dbReference>
<evidence type="ECO:0000256" key="7">
    <source>
        <dbReference type="SAM" id="MobiDB-lite"/>
    </source>
</evidence>
<dbReference type="SMART" id="SM00409">
    <property type="entry name" value="IG"/>
    <property type="match status" value="1"/>
</dbReference>
<dbReference type="SUPFAM" id="SSF52113">
    <property type="entry name" value="BRCT domain"/>
    <property type="match status" value="1"/>
</dbReference>
<feature type="region of interest" description="Disordered" evidence="7">
    <location>
        <begin position="151"/>
        <end position="182"/>
    </location>
</feature>
<dbReference type="InterPro" id="IPR007110">
    <property type="entry name" value="Ig-like_dom"/>
</dbReference>
<dbReference type="InterPro" id="IPR050504">
    <property type="entry name" value="IgSF_BTN/MOG"/>
</dbReference>
<sequence length="438" mass="48052">MTVFENCTVVVDVKNVPYKEKKKLKLALLDNGGNISYVITRECSFVVTSSVNDLSSNRQRSIQKLQIPVVGIQYVWSCLDEGHLLPLTEHNLDPQPAYPTSEFISHPGVKAHADILRLVATLLVLQLIRVKKLAVGQLLESLFRLKESQEPSDGELGRLTNGWQSRAEKTLDNSHEDGGHRRRLGNTLETVSQGTVESSSPSTVGNLEKDVVLDCRFLSSSGNEKFSDVSVTWLKDALSGVVYEYKNKAAQLQGQNTQFKNRAQLFSAAISTGNASLLLRNVKMEDEGVYRCNVNAPKVSGTTSINLRVAAFTAPTFTQRAGGSLFAEAHKWFPKPEVSWLSPSGQLLNSSTNFIDNSAGITGVASVLEDPVKENDTYTCIIQNSLVKAISEASVTENRVTERTYFILSAASTKVSSLHLLFTVILILSVIQTRLFSG</sequence>
<keyword evidence="11" id="KW-1185">Reference proteome</keyword>
<feature type="compositionally biased region" description="Basic and acidic residues" evidence="7">
    <location>
        <begin position="166"/>
        <end position="179"/>
    </location>
</feature>
<dbReference type="Gene3D" id="3.40.50.10190">
    <property type="entry name" value="BRCT domain"/>
    <property type="match status" value="1"/>
</dbReference>
<evidence type="ECO:0000256" key="4">
    <source>
        <dbReference type="ARBA" id="ARBA00023157"/>
    </source>
</evidence>
<dbReference type="GO" id="GO:0005102">
    <property type="term" value="F:signaling receptor binding"/>
    <property type="evidence" value="ECO:0007669"/>
    <property type="project" value="TreeGrafter"/>
</dbReference>
<keyword evidence="6" id="KW-0393">Immunoglobulin domain</keyword>
<dbReference type="InterPro" id="IPR003599">
    <property type="entry name" value="Ig_sub"/>
</dbReference>
<dbReference type="EMBL" id="RJVU01020258">
    <property type="protein sequence ID" value="ROL50464.1"/>
    <property type="molecule type" value="Genomic_DNA"/>
</dbReference>
<evidence type="ECO:0000256" key="3">
    <source>
        <dbReference type="ARBA" id="ARBA00023136"/>
    </source>
</evidence>
<name>A0A3N0YX96_ANAGA</name>
<evidence type="ECO:0000313" key="10">
    <source>
        <dbReference type="EMBL" id="ROL50464.1"/>
    </source>
</evidence>
<accession>A0A3N0YX96</accession>
<evidence type="ECO:0000256" key="1">
    <source>
        <dbReference type="ARBA" id="ARBA00004370"/>
    </source>
</evidence>
<dbReference type="GO" id="GO:0009897">
    <property type="term" value="C:external side of plasma membrane"/>
    <property type="evidence" value="ECO:0007669"/>
    <property type="project" value="TreeGrafter"/>
</dbReference>
<dbReference type="GO" id="GO:0050852">
    <property type="term" value="P:T cell receptor signaling pathway"/>
    <property type="evidence" value="ECO:0007669"/>
    <property type="project" value="TreeGrafter"/>
</dbReference>
<comment type="subcellular location">
    <subcellularLocation>
        <location evidence="1">Membrane</location>
    </subcellularLocation>
</comment>
<dbReference type="InterPro" id="IPR013783">
    <property type="entry name" value="Ig-like_fold"/>
</dbReference>
<gene>
    <name evidence="10" type="ORF">DPX16_21031</name>
</gene>
<dbReference type="PROSITE" id="PS50835">
    <property type="entry name" value="IG_LIKE"/>
    <property type="match status" value="1"/>
</dbReference>
<dbReference type="InterPro" id="IPR001357">
    <property type="entry name" value="BRCT_dom"/>
</dbReference>
<protein>
    <submittedName>
        <fullName evidence="10">V-set domain-containing T-cell activation inhibitor 1</fullName>
    </submittedName>
</protein>
<dbReference type="GO" id="GO:0001817">
    <property type="term" value="P:regulation of cytokine production"/>
    <property type="evidence" value="ECO:0007669"/>
    <property type="project" value="TreeGrafter"/>
</dbReference>
<dbReference type="AlphaFoldDB" id="A0A3N0YX96"/>
<comment type="caution">
    <text evidence="10">The sequence shown here is derived from an EMBL/GenBank/DDBJ whole genome shotgun (WGS) entry which is preliminary data.</text>
</comment>
<dbReference type="FunFam" id="2.60.40.10:FF:000142">
    <property type="entry name" value="V-set domain-containing T-cell activation inhibitor 1"/>
    <property type="match status" value="1"/>
</dbReference>
<dbReference type="InterPro" id="IPR013106">
    <property type="entry name" value="Ig_V-set"/>
</dbReference>
<dbReference type="SUPFAM" id="SSF48726">
    <property type="entry name" value="Immunoglobulin"/>
    <property type="match status" value="2"/>
</dbReference>
<evidence type="ECO:0000259" key="8">
    <source>
        <dbReference type="PROSITE" id="PS50172"/>
    </source>
</evidence>
<dbReference type="GO" id="GO:1903037">
    <property type="term" value="P:regulation of leukocyte cell-cell adhesion"/>
    <property type="evidence" value="ECO:0007669"/>
    <property type="project" value="UniProtKB-ARBA"/>
</dbReference>
<feature type="domain" description="Ig-like" evidence="9">
    <location>
        <begin position="189"/>
        <end position="306"/>
    </location>
</feature>
<dbReference type="SMART" id="SM00292">
    <property type="entry name" value="BRCT"/>
    <property type="match status" value="1"/>
</dbReference>
<dbReference type="Proteomes" id="UP000281406">
    <property type="component" value="Unassembled WGS sequence"/>
</dbReference>
<keyword evidence="4" id="KW-1015">Disulfide bond</keyword>
<evidence type="ECO:0000313" key="11">
    <source>
        <dbReference type="Proteomes" id="UP000281406"/>
    </source>
</evidence>
<keyword evidence="2" id="KW-0732">Signal</keyword>